<dbReference type="VEuPathDB" id="FungiDB:CIMG_13056"/>
<gene>
    <name evidence="1" type="ORF">CIMG_13056</name>
</gene>
<reference evidence="2" key="2">
    <citation type="journal article" date="2010" name="Genome Res.">
        <title>Population genomic sequencing of Coccidioides fungi reveals recent hybridization and transposon control.</title>
        <authorList>
            <person name="Neafsey D.E."/>
            <person name="Barker B.M."/>
            <person name="Sharpton T.J."/>
            <person name="Stajich J.E."/>
            <person name="Park D.J."/>
            <person name="Whiston E."/>
            <person name="Hung C.-Y."/>
            <person name="McMahan C."/>
            <person name="White J."/>
            <person name="Sykes S."/>
            <person name="Heiman D."/>
            <person name="Young S."/>
            <person name="Zeng Q."/>
            <person name="Abouelleil A."/>
            <person name="Aftuck L."/>
            <person name="Bessette D."/>
            <person name="Brown A."/>
            <person name="FitzGerald M."/>
            <person name="Lui A."/>
            <person name="Macdonald J.P."/>
            <person name="Priest M."/>
            <person name="Orbach M.J."/>
            <person name="Galgiani J.N."/>
            <person name="Kirkland T.N."/>
            <person name="Cole G.T."/>
            <person name="Birren B.W."/>
            <person name="Henn M.R."/>
            <person name="Taylor J.W."/>
            <person name="Rounsley S.D."/>
        </authorList>
    </citation>
    <scope>GENOME REANNOTATION</scope>
    <source>
        <strain evidence="2">RS</strain>
    </source>
</reference>
<reference evidence="2" key="1">
    <citation type="journal article" date="2009" name="Genome Res.">
        <title>Comparative genomic analyses of the human fungal pathogens Coccidioides and their relatives.</title>
        <authorList>
            <person name="Sharpton T.J."/>
            <person name="Stajich J.E."/>
            <person name="Rounsley S.D."/>
            <person name="Gardner M.J."/>
            <person name="Wortman J.R."/>
            <person name="Jordar V.S."/>
            <person name="Maiti R."/>
            <person name="Kodira C.D."/>
            <person name="Neafsey D.E."/>
            <person name="Zeng Q."/>
            <person name="Hung C.-Y."/>
            <person name="McMahan C."/>
            <person name="Muszewska A."/>
            <person name="Grynberg M."/>
            <person name="Mandel M.A."/>
            <person name="Kellner E.M."/>
            <person name="Barker B.M."/>
            <person name="Galgiani J.N."/>
            <person name="Orbach M.J."/>
            <person name="Kirkland T.N."/>
            <person name="Cole G.T."/>
            <person name="Henn M.R."/>
            <person name="Birren B.W."/>
            <person name="Taylor J.W."/>
        </authorList>
    </citation>
    <scope>NUCLEOTIDE SEQUENCE [LARGE SCALE GENOMIC DNA]</scope>
    <source>
        <strain evidence="2">RS</strain>
    </source>
</reference>
<accession>J3K832</accession>
<sequence length="50" mass="5937">MNIEYGVKFLPWRKQATAIHPHNLLIYYGVLRTEYTTGGWNQTDIRFPLL</sequence>
<dbReference type="Proteomes" id="UP000001261">
    <property type="component" value="Unassembled WGS sequence"/>
</dbReference>
<dbReference type="InParanoid" id="J3K832"/>
<name>J3K832_COCIM</name>
<dbReference type="AlphaFoldDB" id="J3K832"/>
<organism evidence="1 2">
    <name type="scientific">Coccidioides immitis (strain RS)</name>
    <name type="common">Valley fever fungus</name>
    <dbReference type="NCBI Taxonomy" id="246410"/>
    <lineage>
        <taxon>Eukaryota</taxon>
        <taxon>Fungi</taxon>
        <taxon>Dikarya</taxon>
        <taxon>Ascomycota</taxon>
        <taxon>Pezizomycotina</taxon>
        <taxon>Eurotiomycetes</taxon>
        <taxon>Eurotiomycetidae</taxon>
        <taxon>Onygenales</taxon>
        <taxon>Onygenaceae</taxon>
        <taxon>Coccidioides</taxon>
    </lineage>
</organism>
<dbReference type="EMBL" id="GG704912">
    <property type="protein sequence ID" value="EAS30928.3"/>
    <property type="molecule type" value="Genomic_DNA"/>
</dbReference>
<protein>
    <submittedName>
        <fullName evidence="1">Uncharacterized protein</fullName>
    </submittedName>
</protein>
<dbReference type="KEGG" id="cim:CIMG_13056"/>
<proteinExistence type="predicted"/>
<dbReference type="RefSeq" id="XP_001242511.2">
    <property type="nucleotide sequence ID" value="XM_001242510.2"/>
</dbReference>
<evidence type="ECO:0000313" key="2">
    <source>
        <dbReference type="Proteomes" id="UP000001261"/>
    </source>
</evidence>
<dbReference type="GeneID" id="24164683"/>
<evidence type="ECO:0000313" key="1">
    <source>
        <dbReference type="EMBL" id="EAS30928.3"/>
    </source>
</evidence>
<keyword evidence="2" id="KW-1185">Reference proteome</keyword>